<reference evidence="1 2" key="1">
    <citation type="submission" date="2023-10" db="EMBL/GenBank/DDBJ databases">
        <title>Host Genetic Regulation of Human Gut Microbial Structural Variation.</title>
        <authorList>
            <person name="Harmsen H.J.M."/>
        </authorList>
    </citation>
    <scope>NUCLEOTIDE SEQUENCE [LARGE SCALE GENOMIC DNA]</scope>
    <source>
        <strain evidence="1 2">HTF-F</strain>
    </source>
</reference>
<accession>A0ABU3TWW7</accession>
<sequence length="92" mass="10156">MMGLFRLPCGKLPLTFLAVPAGKDGRVECPCQTVDDFIGIRGSVCGLFLFVQTHAPLIVPPWQSWARKSKFQFLSGARARMLSALHLRLGAR</sequence>
<keyword evidence="2" id="KW-1185">Reference proteome</keyword>
<evidence type="ECO:0000313" key="2">
    <source>
        <dbReference type="Proteomes" id="UP001263246"/>
    </source>
</evidence>
<comment type="caution">
    <text evidence="1">The sequence shown here is derived from an EMBL/GenBank/DDBJ whole genome shotgun (WGS) entry which is preliminary data.</text>
</comment>
<gene>
    <name evidence="1" type="ORF">RX402_03385</name>
</gene>
<evidence type="ECO:0008006" key="3">
    <source>
        <dbReference type="Google" id="ProtNLM"/>
    </source>
</evidence>
<proteinExistence type="predicted"/>
<name>A0ABU3TWW7_9FIRM</name>
<dbReference type="Proteomes" id="UP001263246">
    <property type="component" value="Unassembled WGS sequence"/>
</dbReference>
<evidence type="ECO:0000313" key="1">
    <source>
        <dbReference type="EMBL" id="MDU8687796.1"/>
    </source>
</evidence>
<protein>
    <recommendedName>
        <fullName evidence="3">Secreted protein</fullName>
    </recommendedName>
</protein>
<dbReference type="EMBL" id="JAWHPR010000002">
    <property type="protein sequence ID" value="MDU8687796.1"/>
    <property type="molecule type" value="Genomic_DNA"/>
</dbReference>
<dbReference type="RefSeq" id="WP_414000818.1">
    <property type="nucleotide sequence ID" value="NZ_JBLFDH010000008.1"/>
</dbReference>
<organism evidence="1 2">
    <name type="scientific">Faecalibacterium wellingii</name>
    <dbReference type="NCBI Taxonomy" id="2929491"/>
    <lineage>
        <taxon>Bacteria</taxon>
        <taxon>Bacillati</taxon>
        <taxon>Bacillota</taxon>
        <taxon>Clostridia</taxon>
        <taxon>Eubacteriales</taxon>
        <taxon>Oscillospiraceae</taxon>
        <taxon>Faecalibacterium</taxon>
    </lineage>
</organism>